<dbReference type="Pfam" id="PF16859">
    <property type="entry name" value="TetR_C_11"/>
    <property type="match status" value="1"/>
</dbReference>
<dbReference type="PANTHER" id="PTHR30055:SF148">
    <property type="entry name" value="TETR-FAMILY TRANSCRIPTIONAL REGULATOR"/>
    <property type="match status" value="1"/>
</dbReference>
<accession>A0A7W8ZA83</accession>
<dbReference type="Gene3D" id="1.10.10.60">
    <property type="entry name" value="Homeodomain-like"/>
    <property type="match status" value="1"/>
</dbReference>
<dbReference type="PANTHER" id="PTHR30055">
    <property type="entry name" value="HTH-TYPE TRANSCRIPTIONAL REGULATOR RUTR"/>
    <property type="match status" value="1"/>
</dbReference>
<sequence>MNDHSVFGVPGPPVPPGDPGRDAAALRAVGAGAGAPEGRPGRPGRRRSDDSRRAILAAAFEIVSEVGYARLTVEGIAARAGCGKQTIYRWWPAKADVLLDALAEQADLHVPLTDTGSYAGDLRAFLAASFALGGSREVAGVLRALMAEAQIDQDFGARFRAAFLRRRREALGVILDRARTRGDLPAAPPPGTVADIVFGTLWYRLLATREPLDEALIGDLVGVLTAA</sequence>
<feature type="DNA-binding region" description="H-T-H motif" evidence="4">
    <location>
        <begin position="72"/>
        <end position="91"/>
    </location>
</feature>
<dbReference type="SUPFAM" id="SSF48498">
    <property type="entry name" value="Tetracyclin repressor-like, C-terminal domain"/>
    <property type="match status" value="1"/>
</dbReference>
<evidence type="ECO:0000256" key="4">
    <source>
        <dbReference type="PROSITE-ProRule" id="PRU00335"/>
    </source>
</evidence>
<dbReference type="GO" id="GO:0003700">
    <property type="term" value="F:DNA-binding transcription factor activity"/>
    <property type="evidence" value="ECO:0007669"/>
    <property type="project" value="TreeGrafter"/>
</dbReference>
<dbReference type="InterPro" id="IPR050109">
    <property type="entry name" value="HTH-type_TetR-like_transc_reg"/>
</dbReference>
<evidence type="ECO:0000256" key="2">
    <source>
        <dbReference type="ARBA" id="ARBA00023125"/>
    </source>
</evidence>
<reference evidence="7 8" key="1">
    <citation type="submission" date="2020-08" db="EMBL/GenBank/DDBJ databases">
        <title>Sequencing the genomes of 1000 actinobacteria strains.</title>
        <authorList>
            <person name="Klenk H.-P."/>
        </authorList>
    </citation>
    <scope>NUCLEOTIDE SEQUENCE [LARGE SCALE GENOMIC DNA]</scope>
    <source>
        <strain evidence="7 8">DSM 45790</strain>
    </source>
</reference>
<dbReference type="EMBL" id="JACHBR010000002">
    <property type="protein sequence ID" value="MBB5630274.1"/>
    <property type="molecule type" value="Genomic_DNA"/>
</dbReference>
<dbReference type="SUPFAM" id="SSF46689">
    <property type="entry name" value="Homeodomain-like"/>
    <property type="match status" value="1"/>
</dbReference>
<dbReference type="PRINTS" id="PR00455">
    <property type="entry name" value="HTHTETR"/>
</dbReference>
<gene>
    <name evidence="7" type="ORF">BJ981_006038</name>
</gene>
<evidence type="ECO:0000256" key="5">
    <source>
        <dbReference type="SAM" id="MobiDB-lite"/>
    </source>
</evidence>
<evidence type="ECO:0000259" key="6">
    <source>
        <dbReference type="PROSITE" id="PS50977"/>
    </source>
</evidence>
<feature type="compositionally biased region" description="Low complexity" evidence="5">
    <location>
        <begin position="22"/>
        <end position="38"/>
    </location>
</feature>
<evidence type="ECO:0000256" key="3">
    <source>
        <dbReference type="ARBA" id="ARBA00023163"/>
    </source>
</evidence>
<dbReference type="RefSeq" id="WP_184616766.1">
    <property type="nucleotide sequence ID" value="NZ_BOOS01000021.1"/>
</dbReference>
<comment type="caution">
    <text evidence="7">The sequence shown here is derived from an EMBL/GenBank/DDBJ whole genome shotgun (WGS) entry which is preliminary data.</text>
</comment>
<proteinExistence type="predicted"/>
<evidence type="ECO:0000256" key="1">
    <source>
        <dbReference type="ARBA" id="ARBA00023015"/>
    </source>
</evidence>
<keyword evidence="2 4" id="KW-0238">DNA-binding</keyword>
<protein>
    <submittedName>
        <fullName evidence="7">AcrR family transcriptional regulator</fullName>
    </submittedName>
</protein>
<feature type="domain" description="HTH tetR-type" evidence="6">
    <location>
        <begin position="49"/>
        <end position="109"/>
    </location>
</feature>
<feature type="region of interest" description="Disordered" evidence="5">
    <location>
        <begin position="1"/>
        <end position="50"/>
    </location>
</feature>
<keyword evidence="3" id="KW-0804">Transcription</keyword>
<evidence type="ECO:0000313" key="8">
    <source>
        <dbReference type="Proteomes" id="UP000588112"/>
    </source>
</evidence>
<dbReference type="Pfam" id="PF00440">
    <property type="entry name" value="TetR_N"/>
    <property type="match status" value="1"/>
</dbReference>
<name>A0A7W8ZA83_9ACTN</name>
<dbReference type="GO" id="GO:0000976">
    <property type="term" value="F:transcription cis-regulatory region binding"/>
    <property type="evidence" value="ECO:0007669"/>
    <property type="project" value="TreeGrafter"/>
</dbReference>
<dbReference type="InterPro" id="IPR036271">
    <property type="entry name" value="Tet_transcr_reg_TetR-rel_C_sf"/>
</dbReference>
<evidence type="ECO:0000313" key="7">
    <source>
        <dbReference type="EMBL" id="MBB5630274.1"/>
    </source>
</evidence>
<dbReference type="InterPro" id="IPR011075">
    <property type="entry name" value="TetR_C"/>
</dbReference>
<dbReference type="AlphaFoldDB" id="A0A7W8ZA83"/>
<dbReference type="Proteomes" id="UP000588112">
    <property type="component" value="Unassembled WGS sequence"/>
</dbReference>
<organism evidence="7 8">
    <name type="scientific">Sphaerisporangium krabiense</name>
    <dbReference type="NCBI Taxonomy" id="763782"/>
    <lineage>
        <taxon>Bacteria</taxon>
        <taxon>Bacillati</taxon>
        <taxon>Actinomycetota</taxon>
        <taxon>Actinomycetes</taxon>
        <taxon>Streptosporangiales</taxon>
        <taxon>Streptosporangiaceae</taxon>
        <taxon>Sphaerisporangium</taxon>
    </lineage>
</organism>
<dbReference type="PROSITE" id="PS50977">
    <property type="entry name" value="HTH_TETR_2"/>
    <property type="match status" value="1"/>
</dbReference>
<dbReference type="InterPro" id="IPR001647">
    <property type="entry name" value="HTH_TetR"/>
</dbReference>
<keyword evidence="1" id="KW-0805">Transcription regulation</keyword>
<keyword evidence="8" id="KW-1185">Reference proteome</keyword>
<dbReference type="Gene3D" id="1.10.357.10">
    <property type="entry name" value="Tetracycline Repressor, domain 2"/>
    <property type="match status" value="1"/>
</dbReference>
<dbReference type="InterPro" id="IPR009057">
    <property type="entry name" value="Homeodomain-like_sf"/>
</dbReference>